<name>A0A9D4G8G3_DREPO</name>
<sequence length="166" mass="18239">MIPGVTDFDPRTLMGDTVTSPNRLRHRFNRGGVDLKANLHAELSFLALTYTSAKGSACHIALKLAFRNEPSSWREEAVIRPLYDGSNCRGSHIDDRGCTYHTSFHDDISLSNGKGCTYDKGCNYDDKGCTGDKIIIACKGSIRDEGCSDDKGCTYDKNCNEDNGCN</sequence>
<comment type="caution">
    <text evidence="1">The sequence shown here is derived from an EMBL/GenBank/DDBJ whole genome shotgun (WGS) entry which is preliminary data.</text>
</comment>
<evidence type="ECO:0000313" key="2">
    <source>
        <dbReference type="Proteomes" id="UP000828390"/>
    </source>
</evidence>
<keyword evidence="2" id="KW-1185">Reference proteome</keyword>
<protein>
    <submittedName>
        <fullName evidence="1">Uncharacterized protein</fullName>
    </submittedName>
</protein>
<organism evidence="1 2">
    <name type="scientific">Dreissena polymorpha</name>
    <name type="common">Zebra mussel</name>
    <name type="synonym">Mytilus polymorpha</name>
    <dbReference type="NCBI Taxonomy" id="45954"/>
    <lineage>
        <taxon>Eukaryota</taxon>
        <taxon>Metazoa</taxon>
        <taxon>Spiralia</taxon>
        <taxon>Lophotrochozoa</taxon>
        <taxon>Mollusca</taxon>
        <taxon>Bivalvia</taxon>
        <taxon>Autobranchia</taxon>
        <taxon>Heteroconchia</taxon>
        <taxon>Euheterodonta</taxon>
        <taxon>Imparidentia</taxon>
        <taxon>Neoheterodontei</taxon>
        <taxon>Myida</taxon>
        <taxon>Dreissenoidea</taxon>
        <taxon>Dreissenidae</taxon>
        <taxon>Dreissena</taxon>
    </lineage>
</organism>
<dbReference type="EMBL" id="JAIWYP010000006">
    <property type="protein sequence ID" value="KAH3810974.1"/>
    <property type="molecule type" value="Genomic_DNA"/>
</dbReference>
<evidence type="ECO:0000313" key="1">
    <source>
        <dbReference type="EMBL" id="KAH3810974.1"/>
    </source>
</evidence>
<dbReference type="AlphaFoldDB" id="A0A9D4G8G3"/>
<proteinExistence type="predicted"/>
<reference evidence="1" key="1">
    <citation type="journal article" date="2019" name="bioRxiv">
        <title>The Genome of the Zebra Mussel, Dreissena polymorpha: A Resource for Invasive Species Research.</title>
        <authorList>
            <person name="McCartney M.A."/>
            <person name="Auch B."/>
            <person name="Kono T."/>
            <person name="Mallez S."/>
            <person name="Zhang Y."/>
            <person name="Obille A."/>
            <person name="Becker A."/>
            <person name="Abrahante J.E."/>
            <person name="Garbe J."/>
            <person name="Badalamenti J.P."/>
            <person name="Herman A."/>
            <person name="Mangelson H."/>
            <person name="Liachko I."/>
            <person name="Sullivan S."/>
            <person name="Sone E.D."/>
            <person name="Koren S."/>
            <person name="Silverstein K.A.T."/>
            <person name="Beckman K.B."/>
            <person name="Gohl D.M."/>
        </authorList>
    </citation>
    <scope>NUCLEOTIDE SEQUENCE</scope>
    <source>
        <strain evidence="1">Duluth1</strain>
        <tissue evidence="1">Whole animal</tissue>
    </source>
</reference>
<accession>A0A9D4G8G3</accession>
<dbReference type="Proteomes" id="UP000828390">
    <property type="component" value="Unassembled WGS sequence"/>
</dbReference>
<gene>
    <name evidence="1" type="ORF">DPMN_139374</name>
</gene>
<reference evidence="1" key="2">
    <citation type="submission" date="2020-11" db="EMBL/GenBank/DDBJ databases">
        <authorList>
            <person name="McCartney M.A."/>
            <person name="Auch B."/>
            <person name="Kono T."/>
            <person name="Mallez S."/>
            <person name="Becker A."/>
            <person name="Gohl D.M."/>
            <person name="Silverstein K.A.T."/>
            <person name="Koren S."/>
            <person name="Bechman K.B."/>
            <person name="Herman A."/>
            <person name="Abrahante J.E."/>
            <person name="Garbe J."/>
        </authorList>
    </citation>
    <scope>NUCLEOTIDE SEQUENCE</scope>
    <source>
        <strain evidence="1">Duluth1</strain>
        <tissue evidence="1">Whole animal</tissue>
    </source>
</reference>